<feature type="region of interest" description="Disordered" evidence="3">
    <location>
        <begin position="19"/>
        <end position="39"/>
    </location>
</feature>
<dbReference type="GO" id="GO:0002143">
    <property type="term" value="P:tRNA wobble position uridine thiolation"/>
    <property type="evidence" value="ECO:0007669"/>
    <property type="project" value="TreeGrafter"/>
</dbReference>
<dbReference type="EMBL" id="OOIL02004257">
    <property type="protein sequence ID" value="VFQ91167.1"/>
    <property type="molecule type" value="Genomic_DNA"/>
</dbReference>
<protein>
    <recommendedName>
        <fullName evidence="6">Cytoplasmic tRNA 2-thiolation protein 2</fullName>
    </recommendedName>
</protein>
<dbReference type="Gene3D" id="3.40.50.620">
    <property type="entry name" value="HUPs"/>
    <property type="match status" value="1"/>
</dbReference>
<dbReference type="GO" id="GO:0000049">
    <property type="term" value="F:tRNA binding"/>
    <property type="evidence" value="ECO:0007669"/>
    <property type="project" value="InterPro"/>
</dbReference>
<keyword evidence="1" id="KW-0963">Cytoplasm</keyword>
<gene>
    <name evidence="4" type="ORF">CCAM_LOCUS32943</name>
</gene>
<evidence type="ECO:0008006" key="6">
    <source>
        <dbReference type="Google" id="ProtNLM"/>
    </source>
</evidence>
<feature type="compositionally biased region" description="Basic and acidic residues" evidence="3">
    <location>
        <begin position="20"/>
        <end position="31"/>
    </location>
</feature>
<dbReference type="Proteomes" id="UP000595140">
    <property type="component" value="Unassembled WGS sequence"/>
</dbReference>
<name>A0A484MRL9_9ASTE</name>
<evidence type="ECO:0000313" key="4">
    <source>
        <dbReference type="EMBL" id="VFQ91167.1"/>
    </source>
</evidence>
<sequence>MACNSSTCNSGCLGDASGEDGEKEKQNHPMTDDNGACNGDKHVSNRAEPLSNRICLKCKLNETIAASDFGAGLNGDAGRFCADCFRSNLYWKFRFSVTSNDMISPADNVLVAFSGGASSRSFLSVSFPSLSAIYVSSASLNDFLWI</sequence>
<accession>A0A484MRL9</accession>
<dbReference type="GO" id="GO:0005829">
    <property type="term" value="C:cytosol"/>
    <property type="evidence" value="ECO:0007669"/>
    <property type="project" value="TreeGrafter"/>
</dbReference>
<dbReference type="PANTHER" id="PTHR20882:SF14">
    <property type="entry name" value="CYTOPLASMIC TRNA 2-THIOLATION PROTEIN 2"/>
    <property type="match status" value="1"/>
</dbReference>
<dbReference type="GO" id="GO:0016783">
    <property type="term" value="F:sulfurtransferase activity"/>
    <property type="evidence" value="ECO:0007669"/>
    <property type="project" value="TreeGrafter"/>
</dbReference>
<dbReference type="AlphaFoldDB" id="A0A484MRL9"/>
<reference evidence="4 5" key="1">
    <citation type="submission" date="2018-04" db="EMBL/GenBank/DDBJ databases">
        <authorList>
            <person name="Vogel A."/>
        </authorList>
    </citation>
    <scope>NUCLEOTIDE SEQUENCE [LARGE SCALE GENOMIC DNA]</scope>
</reference>
<proteinExistence type="predicted"/>
<keyword evidence="2" id="KW-0819">tRNA processing</keyword>
<dbReference type="InterPro" id="IPR019407">
    <property type="entry name" value="CTU2"/>
</dbReference>
<keyword evidence="5" id="KW-1185">Reference proteome</keyword>
<dbReference type="InterPro" id="IPR014729">
    <property type="entry name" value="Rossmann-like_a/b/a_fold"/>
</dbReference>
<dbReference type="PANTHER" id="PTHR20882">
    <property type="entry name" value="CYTOPLASMIC TRNA 2-THIOLATION PROTEIN 2"/>
    <property type="match status" value="1"/>
</dbReference>
<organism evidence="4 5">
    <name type="scientific">Cuscuta campestris</name>
    <dbReference type="NCBI Taxonomy" id="132261"/>
    <lineage>
        <taxon>Eukaryota</taxon>
        <taxon>Viridiplantae</taxon>
        <taxon>Streptophyta</taxon>
        <taxon>Embryophyta</taxon>
        <taxon>Tracheophyta</taxon>
        <taxon>Spermatophyta</taxon>
        <taxon>Magnoliopsida</taxon>
        <taxon>eudicotyledons</taxon>
        <taxon>Gunneridae</taxon>
        <taxon>Pentapetalae</taxon>
        <taxon>asterids</taxon>
        <taxon>lamiids</taxon>
        <taxon>Solanales</taxon>
        <taxon>Convolvulaceae</taxon>
        <taxon>Cuscuteae</taxon>
        <taxon>Cuscuta</taxon>
        <taxon>Cuscuta subgen. Grammica</taxon>
        <taxon>Cuscuta sect. Cleistogrammica</taxon>
    </lineage>
</organism>
<evidence type="ECO:0000256" key="3">
    <source>
        <dbReference type="SAM" id="MobiDB-lite"/>
    </source>
</evidence>
<dbReference type="OrthoDB" id="25129at2759"/>
<evidence type="ECO:0000313" key="5">
    <source>
        <dbReference type="Proteomes" id="UP000595140"/>
    </source>
</evidence>
<evidence type="ECO:0000256" key="1">
    <source>
        <dbReference type="ARBA" id="ARBA00022490"/>
    </source>
</evidence>
<evidence type="ECO:0000256" key="2">
    <source>
        <dbReference type="ARBA" id="ARBA00022694"/>
    </source>
</evidence>